<dbReference type="PANTHER" id="PTHR48100">
    <property type="entry name" value="BROAD-SPECIFICITY PHOSPHATASE YOR283W-RELATED"/>
    <property type="match status" value="1"/>
</dbReference>
<dbReference type="GO" id="GO:0004523">
    <property type="term" value="F:RNA-DNA hybrid ribonuclease activity"/>
    <property type="evidence" value="ECO:0007669"/>
    <property type="project" value="UniProtKB-EC"/>
</dbReference>
<keyword evidence="1" id="KW-0378">Hydrolase</keyword>
<name>A0A5P9QDS0_9MICO</name>
<dbReference type="CDD" id="cd07067">
    <property type="entry name" value="HP_PGM_like"/>
    <property type="match status" value="1"/>
</dbReference>
<dbReference type="SMART" id="SM00855">
    <property type="entry name" value="PGAM"/>
    <property type="match status" value="1"/>
</dbReference>
<dbReference type="GO" id="GO:0005737">
    <property type="term" value="C:cytoplasm"/>
    <property type="evidence" value="ECO:0007669"/>
    <property type="project" value="TreeGrafter"/>
</dbReference>
<dbReference type="EMBL" id="CP045529">
    <property type="protein sequence ID" value="QFU98615.1"/>
    <property type="molecule type" value="Genomic_DNA"/>
</dbReference>
<dbReference type="EC" id="3.1.3.73" evidence="1"/>
<dbReference type="EC" id="3.1.26.4" evidence="1"/>
<dbReference type="OrthoDB" id="5296884at2"/>
<reference evidence="1 2" key="1">
    <citation type="submission" date="2019-10" db="EMBL/GenBank/DDBJ databases">
        <title>Genome sequence of Luteimicrobium xylanilyticum HY-24.</title>
        <authorList>
            <person name="Kim D.Y."/>
            <person name="Park H.-Y."/>
        </authorList>
    </citation>
    <scope>NUCLEOTIDE SEQUENCE [LARGE SCALE GENOMIC DNA]</scope>
    <source>
        <strain evidence="1 2">HY-24</strain>
    </source>
</reference>
<evidence type="ECO:0000313" key="1">
    <source>
        <dbReference type="EMBL" id="QFU98615.1"/>
    </source>
</evidence>
<evidence type="ECO:0000313" key="2">
    <source>
        <dbReference type="Proteomes" id="UP000326702"/>
    </source>
</evidence>
<dbReference type="PANTHER" id="PTHR48100:SF62">
    <property type="entry name" value="GLUCOSYL-3-PHOSPHOGLYCERATE PHOSPHATASE"/>
    <property type="match status" value="1"/>
</dbReference>
<dbReference type="SUPFAM" id="SSF53254">
    <property type="entry name" value="Phosphoglycerate mutase-like"/>
    <property type="match status" value="1"/>
</dbReference>
<protein>
    <submittedName>
        <fullName evidence="1">Ribonuclease H</fullName>
        <ecNumber evidence="1">3.1.26.4</ecNumber>
        <ecNumber evidence="1">3.1.3.73</ecNumber>
    </submittedName>
</protein>
<dbReference type="Pfam" id="PF00300">
    <property type="entry name" value="His_Phos_1"/>
    <property type="match status" value="1"/>
</dbReference>
<dbReference type="KEGG" id="lxl:KDY119_02131"/>
<dbReference type="InterPro" id="IPR050275">
    <property type="entry name" value="PGM_Phosphatase"/>
</dbReference>
<accession>A0A5P9QDS0</accession>
<dbReference type="InterPro" id="IPR029033">
    <property type="entry name" value="His_PPase_superfam"/>
</dbReference>
<dbReference type="AlphaFoldDB" id="A0A5P9QDS0"/>
<organism evidence="1 2">
    <name type="scientific">Luteimicrobium xylanilyticum</name>
    <dbReference type="NCBI Taxonomy" id="1133546"/>
    <lineage>
        <taxon>Bacteria</taxon>
        <taxon>Bacillati</taxon>
        <taxon>Actinomycetota</taxon>
        <taxon>Actinomycetes</taxon>
        <taxon>Micrococcales</taxon>
        <taxon>Luteimicrobium</taxon>
    </lineage>
</organism>
<dbReference type="Gene3D" id="3.40.50.1240">
    <property type="entry name" value="Phosphoglycerate mutase-like"/>
    <property type="match status" value="1"/>
</dbReference>
<keyword evidence="2" id="KW-1185">Reference proteome</keyword>
<dbReference type="RefSeq" id="WP_051136494.1">
    <property type="nucleotide sequence ID" value="NZ_BAABIH010000017.1"/>
</dbReference>
<dbReference type="Proteomes" id="UP000326702">
    <property type="component" value="Chromosome"/>
</dbReference>
<gene>
    <name evidence="1" type="ORF">KDY119_02131</name>
</gene>
<dbReference type="InterPro" id="IPR013078">
    <property type="entry name" value="His_Pase_superF_clade-1"/>
</dbReference>
<sequence length="233" mass="24592">MSASGAAPRRQSGVTVRFDDAEPLTVALVRHGVTELTVAGAFSGSGEPGPSLTAAGRVQAAQAADLVHRIGRTAWADLPRASAVVASPIVRTQETAAAVGRRLGVVVRTDARFAEIDFGEYEGLRFPDVEERDPGWLQRFYRGGEVAAPGGESLAGVGERVWEGLRALRDEGTGRTVVVVTHAMAVRAAVGRAFGSPPSQWTKTRITPASVTILRLWPDDETEATVVGCPPDL</sequence>
<dbReference type="GO" id="GO:0043755">
    <property type="term" value="F:alpha-ribazole phosphatase activity"/>
    <property type="evidence" value="ECO:0007669"/>
    <property type="project" value="UniProtKB-EC"/>
</dbReference>
<proteinExistence type="predicted"/>